<dbReference type="PANTHER" id="PTHR35330:SF1">
    <property type="entry name" value="SIROHEME BIOSYNTHESIS PROTEIN MET8"/>
    <property type="match status" value="1"/>
</dbReference>
<evidence type="ECO:0000259" key="7">
    <source>
        <dbReference type="Pfam" id="PF14824"/>
    </source>
</evidence>
<comment type="caution">
    <text evidence="8">The sequence shown here is derived from an EMBL/GenBank/DDBJ whole genome shotgun (WGS) entry which is preliminary data.</text>
</comment>
<reference evidence="8 9" key="2">
    <citation type="submission" date="2019-01" db="EMBL/GenBank/DDBJ databases">
        <title>Tautonia sociabilis, a novel thermotolerant planctomycete of Isosphaeraceae family, isolated from a 4000 m deep subterranean habitat.</title>
        <authorList>
            <person name="Kovaleva O.L."/>
            <person name="Elcheninov A.G."/>
            <person name="Van Heerden E."/>
            <person name="Toshchakov S.V."/>
            <person name="Novikov A."/>
            <person name="Bonch-Osmolovskaya E.A."/>
            <person name="Kublanov I.V."/>
        </authorList>
    </citation>
    <scope>NUCLEOTIDE SEQUENCE [LARGE SCALE GENOMIC DNA]</scope>
    <source>
        <strain evidence="8 9">GM2012</strain>
    </source>
</reference>
<comment type="catalytic activity">
    <reaction evidence="6">
        <text>precorrin-2 + NAD(+) = sirohydrochlorin + NADH + 2 H(+)</text>
        <dbReference type="Rhea" id="RHEA:15613"/>
        <dbReference type="ChEBI" id="CHEBI:15378"/>
        <dbReference type="ChEBI" id="CHEBI:57540"/>
        <dbReference type="ChEBI" id="CHEBI:57945"/>
        <dbReference type="ChEBI" id="CHEBI:58351"/>
        <dbReference type="ChEBI" id="CHEBI:58827"/>
        <dbReference type="EC" id="1.3.1.76"/>
    </reaction>
</comment>
<dbReference type="GO" id="GO:0043115">
    <property type="term" value="F:precorrin-2 dehydrogenase activity"/>
    <property type="evidence" value="ECO:0007669"/>
    <property type="project" value="UniProtKB-EC"/>
</dbReference>
<dbReference type="Pfam" id="PF13241">
    <property type="entry name" value="NAD_binding_7"/>
    <property type="match status" value="1"/>
</dbReference>
<organism evidence="8 9">
    <name type="scientific">Tautonia sociabilis</name>
    <dbReference type="NCBI Taxonomy" id="2080755"/>
    <lineage>
        <taxon>Bacteria</taxon>
        <taxon>Pseudomonadati</taxon>
        <taxon>Planctomycetota</taxon>
        <taxon>Planctomycetia</taxon>
        <taxon>Isosphaerales</taxon>
        <taxon>Isosphaeraceae</taxon>
        <taxon>Tautonia</taxon>
    </lineage>
</organism>
<keyword evidence="3" id="KW-0560">Oxidoreductase</keyword>
<name>A0A432MQZ5_9BACT</name>
<dbReference type="EMBL" id="RYZH01000003">
    <property type="protein sequence ID" value="RUL89378.1"/>
    <property type="molecule type" value="Genomic_DNA"/>
</dbReference>
<gene>
    <name evidence="8" type="ORF">TsocGM_02920</name>
</gene>
<evidence type="ECO:0000256" key="2">
    <source>
        <dbReference type="ARBA" id="ARBA00012400"/>
    </source>
</evidence>
<keyword evidence="5" id="KW-0627">Porphyrin biosynthesis</keyword>
<dbReference type="OrthoDB" id="9773765at2"/>
<evidence type="ECO:0000256" key="1">
    <source>
        <dbReference type="ARBA" id="ARBA00005010"/>
    </source>
</evidence>
<proteinExistence type="predicted"/>
<dbReference type="PANTHER" id="PTHR35330">
    <property type="entry name" value="SIROHEME BIOSYNTHESIS PROTEIN MET8"/>
    <property type="match status" value="1"/>
</dbReference>
<dbReference type="InterPro" id="IPR006367">
    <property type="entry name" value="Sirohaem_synthase_N"/>
</dbReference>
<dbReference type="InterPro" id="IPR028281">
    <property type="entry name" value="Sirohaem_synthase_central"/>
</dbReference>
<dbReference type="GO" id="GO:0004325">
    <property type="term" value="F:ferrochelatase activity"/>
    <property type="evidence" value="ECO:0007669"/>
    <property type="project" value="InterPro"/>
</dbReference>
<comment type="pathway">
    <text evidence="1">Porphyrin-containing compound metabolism; siroheme biosynthesis; sirohydrochlorin from precorrin-2: step 1/1.</text>
</comment>
<evidence type="ECO:0000256" key="3">
    <source>
        <dbReference type="ARBA" id="ARBA00023002"/>
    </source>
</evidence>
<protein>
    <recommendedName>
        <fullName evidence="2">precorrin-2 dehydrogenase</fullName>
        <ecNumber evidence="2">1.3.1.76</ecNumber>
    </recommendedName>
</protein>
<dbReference type="UniPathway" id="UPA00262">
    <property type="reaction ID" value="UER00222"/>
</dbReference>
<dbReference type="Proteomes" id="UP000280296">
    <property type="component" value="Unassembled WGS sequence"/>
</dbReference>
<dbReference type="Gene3D" id="3.40.50.720">
    <property type="entry name" value="NAD(P)-binding Rossmann-like Domain"/>
    <property type="match status" value="1"/>
</dbReference>
<dbReference type="InterPro" id="IPR036291">
    <property type="entry name" value="NAD(P)-bd_dom_sf"/>
</dbReference>
<keyword evidence="4" id="KW-0520">NAD</keyword>
<dbReference type="SUPFAM" id="SSF51735">
    <property type="entry name" value="NAD(P)-binding Rossmann-fold domains"/>
    <property type="match status" value="1"/>
</dbReference>
<dbReference type="InterPro" id="IPR028161">
    <property type="entry name" value="Met8-like"/>
</dbReference>
<feature type="domain" description="Siroheme synthase central" evidence="7">
    <location>
        <begin position="114"/>
        <end position="137"/>
    </location>
</feature>
<dbReference type="Gene3D" id="3.30.160.110">
    <property type="entry name" value="Siroheme synthase, domain 2"/>
    <property type="match status" value="1"/>
</dbReference>
<dbReference type="SUPFAM" id="SSF75615">
    <property type="entry name" value="Siroheme synthase middle domains-like"/>
    <property type="match status" value="1"/>
</dbReference>
<evidence type="ECO:0000256" key="6">
    <source>
        <dbReference type="ARBA" id="ARBA00047561"/>
    </source>
</evidence>
<evidence type="ECO:0000313" key="8">
    <source>
        <dbReference type="EMBL" id="RUL89378.1"/>
    </source>
</evidence>
<evidence type="ECO:0000256" key="5">
    <source>
        <dbReference type="ARBA" id="ARBA00023244"/>
    </source>
</evidence>
<evidence type="ECO:0000256" key="4">
    <source>
        <dbReference type="ARBA" id="ARBA00023027"/>
    </source>
</evidence>
<dbReference type="Pfam" id="PF14824">
    <property type="entry name" value="Sirohm_synth_M"/>
    <property type="match status" value="1"/>
</dbReference>
<dbReference type="NCBIfam" id="TIGR01470">
    <property type="entry name" value="cysG_Nterm"/>
    <property type="match status" value="1"/>
</dbReference>
<sequence>MCGYPIILDLSGRRVAVVGLGAVGRRKALGLIEAGAKVVAIDPVGFPGPPPPGLTILAEPYRTEHLEGALLAFASATPEVNRLVVADARRLGILVNAASDPTSGDFSLPAVHRDGPLLLAVSTGGAGPALAGSLRDRAAVALGPSASGMALLLAELRPLARSRIPNATTRRRLFRRWADPSWLDRWAADGPEAVRSLLIDSIDHAAFGGDDPS</sequence>
<reference evidence="8 9" key="1">
    <citation type="submission" date="2018-12" db="EMBL/GenBank/DDBJ databases">
        <authorList>
            <person name="Toschakov S.V."/>
        </authorList>
    </citation>
    <scope>NUCLEOTIDE SEQUENCE [LARGE SCALE GENOMIC DNA]</scope>
    <source>
        <strain evidence="8 9">GM2012</strain>
    </source>
</reference>
<accession>A0A432MQZ5</accession>
<evidence type="ECO:0000313" key="9">
    <source>
        <dbReference type="Proteomes" id="UP000280296"/>
    </source>
</evidence>
<dbReference type="RefSeq" id="WP_126723814.1">
    <property type="nucleotide sequence ID" value="NZ_RYZH01000003.1"/>
</dbReference>
<keyword evidence="9" id="KW-1185">Reference proteome</keyword>
<dbReference type="EC" id="1.3.1.76" evidence="2"/>
<dbReference type="GO" id="GO:0019354">
    <property type="term" value="P:siroheme biosynthetic process"/>
    <property type="evidence" value="ECO:0007669"/>
    <property type="project" value="UniProtKB-UniPathway"/>
</dbReference>
<dbReference type="AlphaFoldDB" id="A0A432MQZ5"/>